<keyword evidence="6" id="KW-0067">ATP-binding</keyword>
<evidence type="ECO:0000259" key="8">
    <source>
        <dbReference type="Pfam" id="PF01814"/>
    </source>
</evidence>
<keyword evidence="5 6" id="KW-0472">Membrane</keyword>
<feature type="domain" description="Hemerythrin-like" evidence="8">
    <location>
        <begin position="641"/>
        <end position="777"/>
    </location>
</feature>
<dbReference type="InterPro" id="IPR023299">
    <property type="entry name" value="ATPase_P-typ_cyto_dom_N"/>
</dbReference>
<keyword evidence="6" id="KW-0547">Nucleotide-binding</keyword>
<evidence type="ECO:0000256" key="1">
    <source>
        <dbReference type="ARBA" id="ARBA00004651"/>
    </source>
</evidence>
<dbReference type="InterPro" id="IPR023214">
    <property type="entry name" value="HAD_sf"/>
</dbReference>
<dbReference type="InterPro" id="IPR001757">
    <property type="entry name" value="P_typ_ATPase"/>
</dbReference>
<dbReference type="Pfam" id="PF00122">
    <property type="entry name" value="E1-E2_ATPase"/>
    <property type="match status" value="1"/>
</dbReference>
<comment type="caution">
    <text evidence="9">The sequence shown here is derived from an EMBL/GenBank/DDBJ whole genome shotgun (WGS) entry which is preliminary data.</text>
</comment>
<dbReference type="PROSITE" id="PS00154">
    <property type="entry name" value="ATPASE_E1_E2"/>
    <property type="match status" value="1"/>
</dbReference>
<dbReference type="NCBIfam" id="TIGR01512">
    <property type="entry name" value="ATPase-IB2_Cd"/>
    <property type="match status" value="1"/>
</dbReference>
<dbReference type="InterPro" id="IPR008250">
    <property type="entry name" value="ATPase_P-typ_transduc_dom_A_sf"/>
</dbReference>
<feature type="transmembrane region" description="Helical" evidence="6">
    <location>
        <begin position="85"/>
        <end position="112"/>
    </location>
</feature>
<dbReference type="SUPFAM" id="SSF81665">
    <property type="entry name" value="Calcium ATPase, transmembrane domain M"/>
    <property type="match status" value="1"/>
</dbReference>
<accession>A0ABQ2G5V0</accession>
<dbReference type="NCBIfam" id="TIGR01494">
    <property type="entry name" value="ATPase_P-type"/>
    <property type="match status" value="2"/>
</dbReference>
<dbReference type="NCBIfam" id="TIGR01525">
    <property type="entry name" value="ATPase-IB_hvy"/>
    <property type="match status" value="1"/>
</dbReference>
<dbReference type="Pfam" id="PF00702">
    <property type="entry name" value="Hydrolase"/>
    <property type="match status" value="1"/>
</dbReference>
<dbReference type="InterPro" id="IPR036412">
    <property type="entry name" value="HAD-like_sf"/>
</dbReference>
<evidence type="ECO:0000256" key="5">
    <source>
        <dbReference type="ARBA" id="ARBA00023136"/>
    </source>
</evidence>
<evidence type="ECO:0000256" key="2">
    <source>
        <dbReference type="ARBA" id="ARBA00006024"/>
    </source>
</evidence>
<feature type="domain" description="P-type ATPase A" evidence="7">
    <location>
        <begin position="134"/>
        <end position="233"/>
    </location>
</feature>
<dbReference type="Gene3D" id="2.70.150.10">
    <property type="entry name" value="Calcium-transporting ATPase, cytoplasmic transduction domain A"/>
    <property type="match status" value="1"/>
</dbReference>
<dbReference type="EMBL" id="BMMI01000007">
    <property type="protein sequence ID" value="GGL76900.1"/>
    <property type="molecule type" value="Genomic_DNA"/>
</dbReference>
<feature type="transmembrane region" description="Helical" evidence="6">
    <location>
        <begin position="274"/>
        <end position="295"/>
    </location>
</feature>
<dbReference type="InterPro" id="IPR018303">
    <property type="entry name" value="ATPase_P-typ_P_site"/>
</dbReference>
<evidence type="ECO:0000313" key="10">
    <source>
        <dbReference type="Proteomes" id="UP000648663"/>
    </source>
</evidence>
<name>A0ABQ2G5V0_9ACTN</name>
<proteinExistence type="inferred from homology"/>
<dbReference type="InterPro" id="IPR059000">
    <property type="entry name" value="ATPase_P-type_domA"/>
</dbReference>
<dbReference type="InterPro" id="IPR023298">
    <property type="entry name" value="ATPase_P-typ_TM_dom_sf"/>
</dbReference>
<sequence>MAEERVSEVATSRHRNAAVSWRRWVEPALLALTSGLLSAGGVAWVAGGGRWDDVLWAAATVVAVVPSAVWVVAGLLRRDLGVDLLALLALLGTLAVGEHLAGALIAVMLATGRALDAAAQRRATRDLRALLERAPRTARRRVGDVLSEVPVDEVVRGDRVLVGPGEVLPVDGTVESGHAVLDESALTGEPELAERAAGDAVRSGTVNAGGAFELRCTLPAAESTYAGIVALVQQAGADSAPVVRLADRLAAWFLPLALAVAGLAWAVSGAPERAVAVLVVATPCPLLLAAPVAIVSGLSRTSRLGVVIRSGGALEELGRARTIVLDKTGTLTAGRPAVTEVVTAPGWTAPDVLRLAASADQLSPHVLAEAVVAEAGARGLALTLPRDVHEEPGRGVTAAVGGRRVRVGKREDTPGAGWARAAVGRAALDGCALVWVEVDGAPVGAVLLSDPLRADAARTMRRLRSAGIDRLVMLTGDRPEPAQEVGAVLGLDEVRAQQTPQSKVAAVRAERERAVTVMVGDGLNDAPALAAATVGVAMGARGATASSEAADVVLTTDRIDRVADAMEIARYARRVAVQSAAAGMGLSLVAMALAAVGLLSPAFGALLQEGIDVAVILNALRALRGGQVGGRPVPPATRTLLRRFATEQDDLHQLLPLVREAADALVEGPFPQAVEALHRARTGLVERLVPHEEAEETELYPALARTLGSGEAVAPMSRAHAEIGRLTRRLQIHLDALSGATAIDPERREDLLACLYGLHALLQLHFLQEEESYFALAAE</sequence>
<evidence type="ECO:0000256" key="3">
    <source>
        <dbReference type="ARBA" id="ARBA00022692"/>
    </source>
</evidence>
<dbReference type="Proteomes" id="UP000648663">
    <property type="component" value="Unassembled WGS sequence"/>
</dbReference>
<evidence type="ECO:0000313" key="9">
    <source>
        <dbReference type="EMBL" id="GGL76900.1"/>
    </source>
</evidence>
<keyword evidence="6" id="KW-0479">Metal-binding</keyword>
<keyword evidence="4 6" id="KW-1133">Transmembrane helix</keyword>
<dbReference type="InterPro" id="IPR012312">
    <property type="entry name" value="Hemerythrin-like"/>
</dbReference>
<dbReference type="InterPro" id="IPR051014">
    <property type="entry name" value="Cation_Transport_ATPase_IB"/>
</dbReference>
<feature type="transmembrane region" description="Helical" evidence="6">
    <location>
        <begin position="575"/>
        <end position="599"/>
    </location>
</feature>
<reference evidence="10" key="1">
    <citation type="journal article" date="2019" name="Int. J. Syst. Evol. Microbiol.">
        <title>The Global Catalogue of Microorganisms (GCM) 10K type strain sequencing project: providing services to taxonomists for standard genome sequencing and annotation.</title>
        <authorList>
            <consortium name="The Broad Institute Genomics Platform"/>
            <consortium name="The Broad Institute Genome Sequencing Center for Infectious Disease"/>
            <person name="Wu L."/>
            <person name="Ma J."/>
        </authorList>
    </citation>
    <scope>NUCLEOTIDE SEQUENCE [LARGE SCALE GENOMIC DNA]</scope>
    <source>
        <strain evidence="10">CGMCC 4.5581</strain>
    </source>
</reference>
<dbReference type="InterPro" id="IPR027256">
    <property type="entry name" value="P-typ_ATPase_IB"/>
</dbReference>
<dbReference type="Gene3D" id="1.20.120.520">
    <property type="entry name" value="nmb1532 protein domain like"/>
    <property type="match status" value="1"/>
</dbReference>
<dbReference type="PANTHER" id="PTHR48085">
    <property type="entry name" value="CADMIUM/ZINC-TRANSPORTING ATPASE HMA2-RELATED"/>
    <property type="match status" value="1"/>
</dbReference>
<keyword evidence="6" id="KW-1003">Cell membrane</keyword>
<feature type="transmembrane region" description="Helical" evidence="6">
    <location>
        <begin position="28"/>
        <end position="47"/>
    </location>
</feature>
<dbReference type="PRINTS" id="PR00119">
    <property type="entry name" value="CATATPASE"/>
</dbReference>
<dbReference type="Pfam" id="PF01814">
    <property type="entry name" value="Hemerythrin"/>
    <property type="match status" value="1"/>
</dbReference>
<gene>
    <name evidence="9" type="ORF">GCM10011589_36210</name>
</gene>
<dbReference type="PANTHER" id="PTHR48085:SF5">
    <property type="entry name" value="CADMIUM_ZINC-TRANSPORTING ATPASE HMA4-RELATED"/>
    <property type="match status" value="1"/>
</dbReference>
<evidence type="ECO:0000259" key="7">
    <source>
        <dbReference type="Pfam" id="PF00122"/>
    </source>
</evidence>
<keyword evidence="10" id="KW-1185">Reference proteome</keyword>
<evidence type="ECO:0000256" key="6">
    <source>
        <dbReference type="RuleBase" id="RU362081"/>
    </source>
</evidence>
<evidence type="ECO:0000256" key="4">
    <source>
        <dbReference type="ARBA" id="ARBA00022989"/>
    </source>
</evidence>
<dbReference type="SUPFAM" id="SSF56784">
    <property type="entry name" value="HAD-like"/>
    <property type="match status" value="1"/>
</dbReference>
<comment type="similarity">
    <text evidence="2 6">Belongs to the cation transport ATPase (P-type) (TC 3.A.3) family. Type IB subfamily.</text>
</comment>
<dbReference type="SUPFAM" id="SSF81653">
    <property type="entry name" value="Calcium ATPase, transduction domain A"/>
    <property type="match status" value="1"/>
</dbReference>
<organism evidence="9 10">
    <name type="scientific">Modestobacter marinus</name>
    <dbReference type="NCBI Taxonomy" id="477641"/>
    <lineage>
        <taxon>Bacteria</taxon>
        <taxon>Bacillati</taxon>
        <taxon>Actinomycetota</taxon>
        <taxon>Actinomycetes</taxon>
        <taxon>Geodermatophilales</taxon>
        <taxon>Geodermatophilaceae</taxon>
        <taxon>Modestobacter</taxon>
    </lineage>
</organism>
<dbReference type="Gene3D" id="3.40.50.1000">
    <property type="entry name" value="HAD superfamily/HAD-like"/>
    <property type="match status" value="1"/>
</dbReference>
<comment type="subcellular location">
    <subcellularLocation>
        <location evidence="1">Cell membrane</location>
        <topology evidence="1">Multi-pass membrane protein</topology>
    </subcellularLocation>
</comment>
<feature type="transmembrane region" description="Helical" evidence="6">
    <location>
        <begin position="249"/>
        <end position="268"/>
    </location>
</feature>
<keyword evidence="3 6" id="KW-0812">Transmembrane</keyword>
<protein>
    <submittedName>
        <fullName evidence="9">ATPase P</fullName>
    </submittedName>
</protein>
<feature type="transmembrane region" description="Helical" evidence="6">
    <location>
        <begin position="54"/>
        <end position="73"/>
    </location>
</feature>
<dbReference type="Gene3D" id="3.40.1110.10">
    <property type="entry name" value="Calcium-transporting ATPase, cytoplasmic domain N"/>
    <property type="match status" value="1"/>
</dbReference>